<evidence type="ECO:0000313" key="4">
    <source>
        <dbReference type="Proteomes" id="UP000297725"/>
    </source>
</evidence>
<evidence type="ECO:0000313" key="3">
    <source>
        <dbReference type="Proteomes" id="UP000296883"/>
    </source>
</evidence>
<dbReference type="Proteomes" id="UP000296883">
    <property type="component" value="Chromosome"/>
</dbReference>
<dbReference type="Proteomes" id="UP000297725">
    <property type="component" value="Unassembled WGS sequence"/>
</dbReference>
<reference evidence="1 3" key="2">
    <citation type="journal article" date="2020" name="Int. J. Syst. Evol. Microbiol.">
        <title>Vagococcus xieshaowenii sp. nov., isolated from snow finch (Montifringilla taczanowskii) cloacal content.</title>
        <authorList>
            <person name="Ge Y."/>
            <person name="Yang J."/>
            <person name="Lai X.H."/>
            <person name="Zhang G."/>
            <person name="Jin D."/>
            <person name="Lu S."/>
            <person name="Wang B."/>
            <person name="Huang Y."/>
            <person name="Huang Y."/>
            <person name="Ren Z."/>
            <person name="Zhang X."/>
            <person name="Xu J."/>
        </authorList>
    </citation>
    <scope>NUCLEOTIDE SEQUENCE [LARGE SCALE GENOMIC DNA]</scope>
    <source>
        <strain evidence="1">Personal::cf-49</strain>
        <strain evidence="3">personal::cf-49</strain>
    </source>
</reference>
<name>A0AAJ5EE96_9ENTE</name>
<dbReference type="RefSeq" id="WP_135255159.1">
    <property type="nucleotide sequence ID" value="NZ_CP038865.1"/>
</dbReference>
<evidence type="ECO:0000313" key="2">
    <source>
        <dbReference type="EMBL" id="TFZ39310.1"/>
    </source>
</evidence>
<reference evidence="2 4" key="1">
    <citation type="submission" date="2019-03" db="EMBL/GenBank/DDBJ databases">
        <title>Vagococcus sp. was isolated fron gut of Carduelis flavirostris.</title>
        <authorList>
            <person name="Ge Y."/>
        </authorList>
    </citation>
    <scope>NUCLEOTIDE SEQUENCE [LARGE SCALE GENOMIC DNA]</scope>
    <source>
        <strain evidence="2 4">CF-210</strain>
    </source>
</reference>
<dbReference type="EMBL" id="SRHU01000036">
    <property type="protein sequence ID" value="TFZ39310.1"/>
    <property type="molecule type" value="Genomic_DNA"/>
</dbReference>
<keyword evidence="3" id="KW-1185">Reference proteome</keyword>
<organism evidence="2 4">
    <name type="scientific">Vagococcus xieshaowenii</name>
    <dbReference type="NCBI Taxonomy" id="2562451"/>
    <lineage>
        <taxon>Bacteria</taxon>
        <taxon>Bacillati</taxon>
        <taxon>Bacillota</taxon>
        <taxon>Bacilli</taxon>
        <taxon>Lactobacillales</taxon>
        <taxon>Enterococcaceae</taxon>
        <taxon>Vagococcus</taxon>
    </lineage>
</organism>
<gene>
    <name evidence="2" type="ORF">E4031_09190</name>
    <name evidence="1" type="ORF">E4Z98_08730</name>
</gene>
<evidence type="ECO:0000313" key="1">
    <source>
        <dbReference type="EMBL" id="QCA29397.1"/>
    </source>
</evidence>
<dbReference type="Pfam" id="PF14189">
    <property type="entry name" value="DUF4312"/>
    <property type="match status" value="1"/>
</dbReference>
<dbReference type="AlphaFoldDB" id="A0AAJ5EE96"/>
<dbReference type="EMBL" id="CP038865">
    <property type="protein sequence ID" value="QCA29397.1"/>
    <property type="molecule type" value="Genomic_DNA"/>
</dbReference>
<dbReference type="NCBIfam" id="TIGR03578">
    <property type="entry name" value="EF_0831"/>
    <property type="match status" value="1"/>
</dbReference>
<accession>A0AAJ5EE96</accession>
<dbReference type="InterPro" id="IPR020037">
    <property type="entry name" value="DUF4312"/>
</dbReference>
<protein>
    <submittedName>
        <fullName evidence="2">DUF4312 family protein</fullName>
    </submittedName>
</protein>
<sequence length="111" mass="12559">MGLAKVEVRKVMVEGKGENKTAAFASALSSIQTKLIKGSDDVILKLSPIDIEVISAKHEVSKEKFMFFFFPREKHHYEVSLRVTVEQTYVPIADVAFDDYQESNYIKNMVG</sequence>
<proteinExistence type="predicted"/>